<comment type="caution">
    <text evidence="1">The sequence shown here is derived from an EMBL/GenBank/DDBJ whole genome shotgun (WGS) entry which is preliminary data.</text>
</comment>
<evidence type="ECO:0000313" key="2">
    <source>
        <dbReference type="Proteomes" id="UP000036367"/>
    </source>
</evidence>
<gene>
    <name evidence="1" type="ORF">RISK_004943</name>
</gene>
<dbReference type="AlphaFoldDB" id="A0A0J1B8W7"/>
<keyword evidence="2" id="KW-1185">Reference proteome</keyword>
<protein>
    <submittedName>
        <fullName evidence="1">Uncharacterized protein</fullName>
    </submittedName>
</protein>
<dbReference type="EMBL" id="LECT01000042">
    <property type="protein sequence ID" value="KLU02973.1"/>
    <property type="molecule type" value="Genomic_DNA"/>
</dbReference>
<proteinExistence type="predicted"/>
<sequence>MLTAGNSPAAIRFLTWSNPQPSSAATFGTLNPIIQPRLRNKKKPCHQIGDTAMFNGV</sequence>
<name>A0A0J1B8W7_RHOIS</name>
<dbReference type="Proteomes" id="UP000036367">
    <property type="component" value="Unassembled WGS sequence"/>
</dbReference>
<accession>A0A0J1B8W7</accession>
<reference evidence="1" key="1">
    <citation type="submission" date="2015-05" db="EMBL/GenBank/DDBJ databases">
        <title>Permanent draft genome of Rhodopirellula islandicus K833.</title>
        <authorList>
            <person name="Kizina J."/>
            <person name="Richter M."/>
            <person name="Glockner F.O."/>
            <person name="Harder J."/>
        </authorList>
    </citation>
    <scope>NUCLEOTIDE SEQUENCE [LARGE SCALE GENOMIC DNA]</scope>
    <source>
        <strain evidence="1">K833</strain>
    </source>
</reference>
<organism evidence="1 2">
    <name type="scientific">Rhodopirellula islandica</name>
    <dbReference type="NCBI Taxonomy" id="595434"/>
    <lineage>
        <taxon>Bacteria</taxon>
        <taxon>Pseudomonadati</taxon>
        <taxon>Planctomycetota</taxon>
        <taxon>Planctomycetia</taxon>
        <taxon>Pirellulales</taxon>
        <taxon>Pirellulaceae</taxon>
        <taxon>Rhodopirellula</taxon>
    </lineage>
</organism>
<dbReference type="PATRIC" id="fig|595434.4.peg.4691"/>
<evidence type="ECO:0000313" key="1">
    <source>
        <dbReference type="EMBL" id="KLU02973.1"/>
    </source>
</evidence>